<reference evidence="2 3" key="1">
    <citation type="submission" date="2018-04" db="EMBL/GenBank/DDBJ databases">
        <title>Flavobacterium sp. nov., isolated from glacier ice.</title>
        <authorList>
            <person name="Liu Q."/>
            <person name="Xin Y.-H."/>
        </authorList>
    </citation>
    <scope>NUCLEOTIDE SEQUENCE [LARGE SCALE GENOMIC DNA]</scope>
    <source>
        <strain evidence="2 3">RB1R5</strain>
    </source>
</reference>
<dbReference type="AlphaFoldDB" id="A0A2U1JNG0"/>
<organism evidence="2 3">
    <name type="scientific">Flavobacterium psychrotolerans</name>
    <dbReference type="NCBI Taxonomy" id="2169410"/>
    <lineage>
        <taxon>Bacteria</taxon>
        <taxon>Pseudomonadati</taxon>
        <taxon>Bacteroidota</taxon>
        <taxon>Flavobacteriia</taxon>
        <taxon>Flavobacteriales</taxon>
        <taxon>Flavobacteriaceae</taxon>
        <taxon>Flavobacterium</taxon>
    </lineage>
</organism>
<evidence type="ECO:0000256" key="1">
    <source>
        <dbReference type="SAM" id="SignalP"/>
    </source>
</evidence>
<keyword evidence="1" id="KW-0732">Signal</keyword>
<dbReference type="SUPFAM" id="SSF49464">
    <property type="entry name" value="Carboxypeptidase regulatory domain-like"/>
    <property type="match status" value="1"/>
</dbReference>
<evidence type="ECO:0008006" key="4">
    <source>
        <dbReference type="Google" id="ProtNLM"/>
    </source>
</evidence>
<feature type="signal peptide" evidence="1">
    <location>
        <begin position="1"/>
        <end position="17"/>
    </location>
</feature>
<dbReference type="OrthoDB" id="604691at2"/>
<name>A0A2U1JNG0_9FLAO</name>
<dbReference type="Proteomes" id="UP000245449">
    <property type="component" value="Unassembled WGS sequence"/>
</dbReference>
<proteinExistence type="predicted"/>
<dbReference type="EMBL" id="QCZI01000003">
    <property type="protein sequence ID" value="PWA06535.1"/>
    <property type="molecule type" value="Genomic_DNA"/>
</dbReference>
<evidence type="ECO:0000313" key="2">
    <source>
        <dbReference type="EMBL" id="PWA06535.1"/>
    </source>
</evidence>
<comment type="caution">
    <text evidence="2">The sequence shown here is derived from an EMBL/GenBank/DDBJ whole genome shotgun (WGS) entry which is preliminary data.</text>
</comment>
<dbReference type="Pfam" id="PF18939">
    <property type="entry name" value="DUF5686"/>
    <property type="match status" value="1"/>
</dbReference>
<dbReference type="RefSeq" id="WP_116724009.1">
    <property type="nucleotide sequence ID" value="NZ_QCZI01000003.1"/>
</dbReference>
<dbReference type="InterPro" id="IPR008969">
    <property type="entry name" value="CarboxyPept-like_regulatory"/>
</dbReference>
<protein>
    <recommendedName>
        <fullName evidence="4">Carboxypeptidase-like regulatory domain-containing protein</fullName>
    </recommendedName>
</protein>
<dbReference type="InterPro" id="IPR043741">
    <property type="entry name" value="DUF5686"/>
</dbReference>
<keyword evidence="3" id="KW-1185">Reference proteome</keyword>
<evidence type="ECO:0000313" key="3">
    <source>
        <dbReference type="Proteomes" id="UP000245449"/>
    </source>
</evidence>
<gene>
    <name evidence="2" type="ORF">DB895_03720</name>
</gene>
<accession>A0A2U1JNG0</accession>
<sequence>MRQFTLLFFFFSFVSHAQFRLNGIATDALTKKPLPFASISTENNTIGISDIDGKFSLELKEIPSVFWVSYIDYNKTEIAVNPNKKFYLIALSPRTNLINQVNIVPKENPALAIMRNVIENKNKNNPQKKGSSFQFNAYNKIIITANPDSIKGSIDSVFIRKKSKIKFSKIDSSDYKFKKIIRKQHLFQIEKVSQYQFNNRGLKETILGTKMSGFKQPIYEILGLSLQSFSVYDNRYELFETKYRSPISNNSLTDYDYKLLDSTNIQNRKMYVIYFKNNLKATGLAGLLFIDQNNFAVAKAIMRAKGVLDITGIHEFDYLEKEKLWFPKRKIFKIAKGKSNEDIRILGETFKFDADENDNSASRKKGASDYTYLLSETNFSELSYNIPVKIKHHSVAIEIKEDAIIKKESFWEKYRKDTLDIRSPKTYSVLDSIMSKKRIEKKLFIGRKILTGYIPLGPIDIDSRYFLSYNNYEGFRLGLGGKTSEKFSKIFKIEGYSAYGTKDGTFKYNLGFATRIGKFSDSWIGSSYTDDVREIASTSFAIDKRVFKLYDPRPINVSTFYNYQNWRGYIETKIIPKTESIWQLTHSNIEPKFNYVYNLNDQLYTIYSITTAMVSLQWNPFSEYMQTPNGRLEVEKRFPKFTIQYTKTLPKFIDNDFAFGKIDFRAEYEKKHLNGQKTALLLSTGYAYGDIPVTHLYNTSPNNLTKDRVMQRITLGGNNSFETMYFNEFFSSEYLSLQIKHGFKRVVLLKKIKPSLVLVSRMAWGNLQKPEQHVGIDYKTLDKGYIESGIELNQIFNGLGLSGFYRYGPNQLKRFEDNLAIKLTFVLNLGI</sequence>
<feature type="chain" id="PRO_5015458294" description="Carboxypeptidase-like regulatory domain-containing protein" evidence="1">
    <location>
        <begin position="18"/>
        <end position="831"/>
    </location>
</feature>